<gene>
    <name evidence="1" type="ORF">VPR01S_06_00940</name>
</gene>
<dbReference type="RefSeq" id="WP_021705052.1">
    <property type="nucleotide sequence ID" value="NZ_BATJ01000006.1"/>
</dbReference>
<name>U3A145_VIBPR</name>
<sequence length="192" mass="22006">MQVIEFIRQQFMESGHVAYGETLSMGEHMMQAAFIAEQTGCHKELVVAAFLHDFGYLILGLPEESTESGIDGFHEDIGEQCLKGYFPPLITDCIRLHVQAKRYLCTVESHYFDQLSKASRRSLAVQGGLMNHTELCAFEAEPHYREAIQIRQYDDKGKQPYLNHPDLDYYLKLTASCLIRTEMTRSRHIEVA</sequence>
<dbReference type="Gene3D" id="1.10.3210.10">
    <property type="entry name" value="Hypothetical protein af1432"/>
    <property type="match status" value="1"/>
</dbReference>
<reference evidence="1 2" key="1">
    <citation type="submission" date="2013-09" db="EMBL/GenBank/DDBJ databases">
        <title>Whole genome shotgun sequence of Vibrio proteolyticus NBRC 13287.</title>
        <authorList>
            <person name="Isaki S."/>
            <person name="Hosoyama A."/>
            <person name="Numata M."/>
            <person name="Hashimoto M."/>
            <person name="Hosoyama Y."/>
            <person name="Tsuchikane K."/>
            <person name="Noguchi M."/>
            <person name="Hirakata S."/>
            <person name="Ichikawa N."/>
            <person name="Ohji S."/>
            <person name="Yamazoe A."/>
            <person name="Fujita N."/>
        </authorList>
    </citation>
    <scope>NUCLEOTIDE SEQUENCE [LARGE SCALE GENOMIC DNA]</scope>
    <source>
        <strain evidence="1 2">NBRC 13287</strain>
    </source>
</reference>
<comment type="caution">
    <text evidence="1">The sequence shown here is derived from an EMBL/GenBank/DDBJ whole genome shotgun (WGS) entry which is preliminary data.</text>
</comment>
<dbReference type="PANTHER" id="PTHR40202:SF1">
    <property type="entry name" value="HD DOMAIN-CONTAINING PROTEIN"/>
    <property type="match status" value="1"/>
</dbReference>
<evidence type="ECO:0008006" key="3">
    <source>
        <dbReference type="Google" id="ProtNLM"/>
    </source>
</evidence>
<accession>U3A145</accession>
<protein>
    <recommendedName>
        <fullName evidence="3">HD domain-containing protein</fullName>
    </recommendedName>
</protein>
<dbReference type="PANTHER" id="PTHR40202">
    <property type="match status" value="1"/>
</dbReference>
<organism evidence="1 2">
    <name type="scientific">Vibrio proteolyticus NBRC 13287</name>
    <dbReference type="NCBI Taxonomy" id="1219065"/>
    <lineage>
        <taxon>Bacteria</taxon>
        <taxon>Pseudomonadati</taxon>
        <taxon>Pseudomonadota</taxon>
        <taxon>Gammaproteobacteria</taxon>
        <taxon>Vibrionales</taxon>
        <taxon>Vibrionaceae</taxon>
        <taxon>Vibrio</taxon>
    </lineage>
</organism>
<keyword evidence="2" id="KW-1185">Reference proteome</keyword>
<dbReference type="EMBL" id="BATJ01000006">
    <property type="protein sequence ID" value="GAD67077.1"/>
    <property type="molecule type" value="Genomic_DNA"/>
</dbReference>
<dbReference type="eggNOG" id="COG4341">
    <property type="taxonomic scope" value="Bacteria"/>
</dbReference>
<dbReference type="Proteomes" id="UP000016570">
    <property type="component" value="Unassembled WGS sequence"/>
</dbReference>
<dbReference type="STRING" id="1219065.VPR01S_06_00940"/>
<dbReference type="SUPFAM" id="SSF109604">
    <property type="entry name" value="HD-domain/PDEase-like"/>
    <property type="match status" value="1"/>
</dbReference>
<evidence type="ECO:0000313" key="1">
    <source>
        <dbReference type="EMBL" id="GAD67077.1"/>
    </source>
</evidence>
<dbReference type="AlphaFoldDB" id="U3A145"/>
<evidence type="ECO:0000313" key="2">
    <source>
        <dbReference type="Proteomes" id="UP000016570"/>
    </source>
</evidence>
<dbReference type="InterPro" id="IPR052567">
    <property type="entry name" value="OP_Dioxygenase"/>
</dbReference>
<proteinExistence type="predicted"/>